<organism evidence="3 4">
    <name type="scientific">Agrilus planipennis</name>
    <name type="common">Emerald ash borer</name>
    <name type="synonym">Agrilus marcopoli</name>
    <dbReference type="NCBI Taxonomy" id="224129"/>
    <lineage>
        <taxon>Eukaryota</taxon>
        <taxon>Metazoa</taxon>
        <taxon>Ecdysozoa</taxon>
        <taxon>Arthropoda</taxon>
        <taxon>Hexapoda</taxon>
        <taxon>Insecta</taxon>
        <taxon>Pterygota</taxon>
        <taxon>Neoptera</taxon>
        <taxon>Endopterygota</taxon>
        <taxon>Coleoptera</taxon>
        <taxon>Polyphaga</taxon>
        <taxon>Elateriformia</taxon>
        <taxon>Buprestoidea</taxon>
        <taxon>Buprestidae</taxon>
        <taxon>Agrilinae</taxon>
        <taxon>Agrilus</taxon>
    </lineage>
</organism>
<dbReference type="KEGG" id="apln:108738548"/>
<dbReference type="AlphaFoldDB" id="A0A1W4WUF8"/>
<keyword evidence="2" id="KW-0732">Signal</keyword>
<feature type="region of interest" description="Disordered" evidence="1">
    <location>
        <begin position="177"/>
        <end position="217"/>
    </location>
</feature>
<sequence>MRHGVSFVLVLFVVLFAVDDSLASILEQYILKDGREQCEELKPYCPPPKPKGKPKKKKPPPPKVKAKKKCKRQYRLRTSKNRCPFVKRPSCRKPSTAKKVAPDQCPKLQNKVIVDQGVKNTKVQSQAQCTPLILQKGSRDLSILVKEITTESDRSIHSPTSTPQSRQILCRDREEKSISTGRPIHCPTNTPQSRQISCRDREEKSSSSGRPIHCPSNTLKRNTAPQMSCGGCERKTIRKIECPAELPKIKKPCGVPKERTVGVPKCESSKMGLATTPCNKKNLYKEDVISNKPKCIKCPAELARERARIPSTTCGINCDNTRNLIDKTVTSTISPHFGHHDLNTGFVGPSKKQINCNNAVLEVKVPTMTQIARMGWNLVTFTTDQCVNIFTKIHESRERKRNRIY</sequence>
<evidence type="ECO:0000256" key="1">
    <source>
        <dbReference type="SAM" id="MobiDB-lite"/>
    </source>
</evidence>
<keyword evidence="3" id="KW-1185">Reference proteome</keyword>
<feature type="region of interest" description="Disordered" evidence="1">
    <location>
        <begin position="42"/>
        <end position="71"/>
    </location>
</feature>
<protein>
    <submittedName>
        <fullName evidence="4">Uncharacterized protein LOC108738548</fullName>
    </submittedName>
</protein>
<feature type="signal peptide" evidence="2">
    <location>
        <begin position="1"/>
        <end position="23"/>
    </location>
</feature>
<feature type="compositionally biased region" description="Basic residues" evidence="1">
    <location>
        <begin position="50"/>
        <end position="71"/>
    </location>
</feature>
<gene>
    <name evidence="4" type="primary">LOC108738548</name>
</gene>
<feature type="compositionally biased region" description="Polar residues" evidence="1">
    <location>
        <begin position="187"/>
        <end position="196"/>
    </location>
</feature>
<proteinExistence type="predicted"/>
<feature type="chain" id="PRO_5010745608" evidence="2">
    <location>
        <begin position="24"/>
        <end position="405"/>
    </location>
</feature>
<dbReference type="RefSeq" id="XP_018327514.1">
    <property type="nucleotide sequence ID" value="XM_018472012.2"/>
</dbReference>
<reference evidence="4" key="1">
    <citation type="submission" date="2025-08" db="UniProtKB">
        <authorList>
            <consortium name="RefSeq"/>
        </authorList>
    </citation>
    <scope>IDENTIFICATION</scope>
    <source>
        <tissue evidence="4">Entire body</tissue>
    </source>
</reference>
<evidence type="ECO:0000313" key="4">
    <source>
        <dbReference type="RefSeq" id="XP_018327514.1"/>
    </source>
</evidence>
<name>A0A1W4WUF8_AGRPL</name>
<dbReference type="Proteomes" id="UP000192223">
    <property type="component" value="Unplaced"/>
</dbReference>
<accession>A0A1W4WUF8</accession>
<dbReference type="GeneID" id="108738548"/>
<evidence type="ECO:0000313" key="3">
    <source>
        <dbReference type="Proteomes" id="UP000192223"/>
    </source>
</evidence>
<evidence type="ECO:0000256" key="2">
    <source>
        <dbReference type="SAM" id="SignalP"/>
    </source>
</evidence>
<dbReference type="InParanoid" id="A0A1W4WUF8"/>